<dbReference type="AlphaFoldDB" id="A0A8C6XPX3"/>
<dbReference type="Proteomes" id="UP000694559">
    <property type="component" value="Unplaced"/>
</dbReference>
<dbReference type="Ensembl" id="ENSNNAT00000017532.1">
    <property type="protein sequence ID" value="ENSNNAP00000016710.1"/>
    <property type="gene ID" value="ENSNNAG00000011211.1"/>
</dbReference>
<feature type="region of interest" description="Disordered" evidence="1">
    <location>
        <begin position="23"/>
        <end position="86"/>
    </location>
</feature>
<proteinExistence type="predicted"/>
<name>A0A8C6XPX3_NAJNA</name>
<feature type="compositionally biased region" description="Basic residues" evidence="1">
    <location>
        <begin position="38"/>
        <end position="48"/>
    </location>
</feature>
<dbReference type="OrthoDB" id="8960672at2759"/>
<accession>A0A8C6XPX3</accession>
<sequence length="157" mass="17264">MPAAKMSEMLQLPSLQVSEPQVVEEQGTAWSSSSTPTLRRKHFRMRRARNAEELNPEAASSSKEFLQLPSIEITPSSDEDTPSWSNCSRGASPGSFLIRKWLTVGLCLFPSIPFRGFLSPTMRSPNLASLRLVDFNSQNSSSSHLSSGILGVEVHKS</sequence>
<evidence type="ECO:0000313" key="3">
    <source>
        <dbReference type="Proteomes" id="UP000694559"/>
    </source>
</evidence>
<reference evidence="2" key="1">
    <citation type="submission" date="2025-08" db="UniProtKB">
        <authorList>
            <consortium name="Ensembl"/>
        </authorList>
    </citation>
    <scope>IDENTIFICATION</scope>
</reference>
<protein>
    <submittedName>
        <fullName evidence="2">Uncharacterized protein</fullName>
    </submittedName>
</protein>
<organism evidence="2 3">
    <name type="scientific">Naja naja</name>
    <name type="common">Indian cobra</name>
    <dbReference type="NCBI Taxonomy" id="35670"/>
    <lineage>
        <taxon>Eukaryota</taxon>
        <taxon>Metazoa</taxon>
        <taxon>Chordata</taxon>
        <taxon>Craniata</taxon>
        <taxon>Vertebrata</taxon>
        <taxon>Euteleostomi</taxon>
        <taxon>Lepidosauria</taxon>
        <taxon>Squamata</taxon>
        <taxon>Bifurcata</taxon>
        <taxon>Unidentata</taxon>
        <taxon>Episquamata</taxon>
        <taxon>Toxicofera</taxon>
        <taxon>Serpentes</taxon>
        <taxon>Colubroidea</taxon>
        <taxon>Elapidae</taxon>
        <taxon>Elapinae</taxon>
        <taxon>Naja</taxon>
    </lineage>
</organism>
<keyword evidence="3" id="KW-1185">Reference proteome</keyword>
<reference evidence="2" key="2">
    <citation type="submission" date="2025-09" db="UniProtKB">
        <authorList>
            <consortium name="Ensembl"/>
        </authorList>
    </citation>
    <scope>IDENTIFICATION</scope>
</reference>
<evidence type="ECO:0000256" key="1">
    <source>
        <dbReference type="SAM" id="MobiDB-lite"/>
    </source>
</evidence>
<feature type="compositionally biased region" description="Polar residues" evidence="1">
    <location>
        <begin position="28"/>
        <end position="37"/>
    </location>
</feature>
<dbReference type="GeneTree" id="ENSGT00940000156649"/>
<evidence type="ECO:0000313" key="2">
    <source>
        <dbReference type="Ensembl" id="ENSNNAP00000016710.1"/>
    </source>
</evidence>